<dbReference type="InterPro" id="IPR015927">
    <property type="entry name" value="Peptidase_S24_S26A/B/C"/>
</dbReference>
<keyword evidence="5" id="KW-0804">Transcription</keyword>
<dbReference type="InterPro" id="IPR019756">
    <property type="entry name" value="Pept_S26A_signal_pept_1_Ser-AS"/>
</dbReference>
<dbReference type="PANTHER" id="PTHR40661:SF3">
    <property type="entry name" value="FELS-1 PROPHAGE TRANSCRIPTIONAL REGULATOR"/>
    <property type="match status" value="1"/>
</dbReference>
<keyword evidence="9" id="KW-1185">Reference proteome</keyword>
<dbReference type="SMART" id="SM00530">
    <property type="entry name" value="HTH_XRE"/>
    <property type="match status" value="1"/>
</dbReference>
<feature type="compositionally biased region" description="Basic and acidic residues" evidence="6">
    <location>
        <begin position="88"/>
        <end position="99"/>
    </location>
</feature>
<dbReference type="GO" id="GO:0004252">
    <property type="term" value="F:serine-type endopeptidase activity"/>
    <property type="evidence" value="ECO:0007669"/>
    <property type="project" value="InterPro"/>
</dbReference>
<dbReference type="RefSeq" id="WP_110528336.1">
    <property type="nucleotide sequence ID" value="NZ_QKOE01000019.1"/>
</dbReference>
<dbReference type="CDD" id="cd06529">
    <property type="entry name" value="S24_LexA-like"/>
    <property type="match status" value="1"/>
</dbReference>
<evidence type="ECO:0000256" key="6">
    <source>
        <dbReference type="SAM" id="MobiDB-lite"/>
    </source>
</evidence>
<keyword evidence="4" id="KW-0238">DNA-binding</keyword>
<evidence type="ECO:0000256" key="4">
    <source>
        <dbReference type="ARBA" id="ARBA00023125"/>
    </source>
</evidence>
<reference evidence="8 9" key="1">
    <citation type="submission" date="2018-06" db="EMBL/GenBank/DDBJ databases">
        <title>Azoarcus communis strain SWub3 genome.</title>
        <authorList>
            <person name="Zorraquino Salvo V."/>
            <person name="Toubiana D."/>
            <person name="Blumwald E."/>
        </authorList>
    </citation>
    <scope>NUCLEOTIDE SEQUENCE [LARGE SCALE GENOMIC DNA]</scope>
    <source>
        <strain evidence="8 9">SWub3</strain>
    </source>
</reference>
<dbReference type="PANTHER" id="PTHR40661">
    <property type="match status" value="1"/>
</dbReference>
<dbReference type="OrthoDB" id="7011085at2"/>
<dbReference type="PROSITE" id="PS00501">
    <property type="entry name" value="SPASE_I_1"/>
    <property type="match status" value="1"/>
</dbReference>
<dbReference type="Gene3D" id="1.10.260.40">
    <property type="entry name" value="lambda repressor-like DNA-binding domains"/>
    <property type="match status" value="1"/>
</dbReference>
<dbReference type="InterPro" id="IPR001387">
    <property type="entry name" value="Cro/C1-type_HTH"/>
</dbReference>
<dbReference type="AlphaFoldDB" id="A0A323UUM4"/>
<dbReference type="GO" id="GO:0006508">
    <property type="term" value="P:proteolysis"/>
    <property type="evidence" value="ECO:0007669"/>
    <property type="project" value="UniProtKB-KW"/>
</dbReference>
<dbReference type="Pfam" id="PF01381">
    <property type="entry name" value="HTH_3"/>
    <property type="match status" value="1"/>
</dbReference>
<evidence type="ECO:0000256" key="2">
    <source>
        <dbReference type="ARBA" id="ARBA00022801"/>
    </source>
</evidence>
<feature type="region of interest" description="Disordered" evidence="6">
    <location>
        <begin position="88"/>
        <end position="110"/>
    </location>
</feature>
<gene>
    <name evidence="8" type="ORF">DNK49_18960</name>
</gene>
<evidence type="ECO:0000256" key="3">
    <source>
        <dbReference type="ARBA" id="ARBA00023015"/>
    </source>
</evidence>
<dbReference type="InterPro" id="IPR036286">
    <property type="entry name" value="LexA/Signal_pep-like_sf"/>
</dbReference>
<name>A0A323UUM4_9RHOO</name>
<accession>A0A323UUM4</accession>
<keyword evidence="3" id="KW-0805">Transcription regulation</keyword>
<dbReference type="SUPFAM" id="SSF47413">
    <property type="entry name" value="lambda repressor-like DNA-binding domains"/>
    <property type="match status" value="1"/>
</dbReference>
<organism evidence="8 9">
    <name type="scientific">Parazoarcus communis SWub3 = DSM 12120</name>
    <dbReference type="NCBI Taxonomy" id="1121029"/>
    <lineage>
        <taxon>Bacteria</taxon>
        <taxon>Pseudomonadati</taxon>
        <taxon>Pseudomonadota</taxon>
        <taxon>Betaproteobacteria</taxon>
        <taxon>Rhodocyclales</taxon>
        <taxon>Zoogloeaceae</taxon>
        <taxon>Parazoarcus</taxon>
    </lineage>
</organism>
<dbReference type="InterPro" id="IPR010982">
    <property type="entry name" value="Lambda_DNA-bd_dom_sf"/>
</dbReference>
<dbReference type="PROSITE" id="PS50943">
    <property type="entry name" value="HTH_CROC1"/>
    <property type="match status" value="1"/>
</dbReference>
<evidence type="ECO:0000256" key="1">
    <source>
        <dbReference type="ARBA" id="ARBA00022670"/>
    </source>
</evidence>
<dbReference type="Proteomes" id="UP000248259">
    <property type="component" value="Unassembled WGS sequence"/>
</dbReference>
<evidence type="ECO:0000313" key="9">
    <source>
        <dbReference type="Proteomes" id="UP000248259"/>
    </source>
</evidence>
<protein>
    <recommendedName>
        <fullName evidence="7">HTH cro/C1-type domain-containing protein</fullName>
    </recommendedName>
</protein>
<dbReference type="InterPro" id="IPR039418">
    <property type="entry name" value="LexA-like"/>
</dbReference>
<dbReference type="Pfam" id="PF00717">
    <property type="entry name" value="Peptidase_S24"/>
    <property type="match status" value="1"/>
</dbReference>
<proteinExistence type="predicted"/>
<sequence length="283" mass="30922">MPAQPLSPEQRSDAARLKAVYTAKKRELSLTQEGLAAACGWESQGTVSQYFNGKIPLNIDAAVKFARVLKVSVSEFSPQLASDLAKLHDPGAPIERDPSHMASQNADDLSPSLNGRLLNSDAESVEMSRLGQQLSQTQADTVTVSVFDARASMGLGLAEPEHDTVVDHLRLTRAWVRTHLPTISSLESLAVLTAYGDSMTPTFSDGDILLVDRGVYDIKVDAVYVLALNNELYIKRIQRRITDGAVIVKSDNPLYDPVVVENGTREGLRVLGRVVWAWNGRKL</sequence>
<keyword evidence="2" id="KW-0378">Hydrolase</keyword>
<dbReference type="GO" id="GO:0016020">
    <property type="term" value="C:membrane"/>
    <property type="evidence" value="ECO:0007669"/>
    <property type="project" value="InterPro"/>
</dbReference>
<dbReference type="CDD" id="cd00093">
    <property type="entry name" value="HTH_XRE"/>
    <property type="match status" value="1"/>
</dbReference>
<evidence type="ECO:0000259" key="7">
    <source>
        <dbReference type="PROSITE" id="PS50943"/>
    </source>
</evidence>
<dbReference type="SUPFAM" id="SSF51306">
    <property type="entry name" value="LexA/Signal peptidase"/>
    <property type="match status" value="1"/>
</dbReference>
<comment type="caution">
    <text evidence="8">The sequence shown here is derived from an EMBL/GenBank/DDBJ whole genome shotgun (WGS) entry which is preliminary data.</text>
</comment>
<evidence type="ECO:0000313" key="8">
    <source>
        <dbReference type="EMBL" id="PZA14926.1"/>
    </source>
</evidence>
<evidence type="ECO:0000256" key="5">
    <source>
        <dbReference type="ARBA" id="ARBA00023163"/>
    </source>
</evidence>
<dbReference type="EMBL" id="QKOE01000019">
    <property type="protein sequence ID" value="PZA14926.1"/>
    <property type="molecule type" value="Genomic_DNA"/>
</dbReference>
<keyword evidence="1" id="KW-0645">Protease</keyword>
<dbReference type="Gene3D" id="2.10.109.10">
    <property type="entry name" value="Umud Fragment, subunit A"/>
    <property type="match status" value="1"/>
</dbReference>
<feature type="compositionally biased region" description="Polar residues" evidence="6">
    <location>
        <begin position="101"/>
        <end position="110"/>
    </location>
</feature>
<dbReference type="GO" id="GO:0003677">
    <property type="term" value="F:DNA binding"/>
    <property type="evidence" value="ECO:0007669"/>
    <property type="project" value="UniProtKB-KW"/>
</dbReference>
<feature type="domain" description="HTH cro/C1-type" evidence="7">
    <location>
        <begin position="27"/>
        <end position="76"/>
    </location>
</feature>